<dbReference type="Gene3D" id="3.40.640.10">
    <property type="entry name" value="Type I PLP-dependent aspartate aminotransferase-like (Major domain)"/>
    <property type="match status" value="1"/>
</dbReference>
<organism evidence="6 7">
    <name type="scientific">Streptomyces bangladeshensis</name>
    <dbReference type="NCBI Taxonomy" id="295352"/>
    <lineage>
        <taxon>Bacteria</taxon>
        <taxon>Bacillati</taxon>
        <taxon>Actinomycetota</taxon>
        <taxon>Actinomycetes</taxon>
        <taxon>Kitasatosporales</taxon>
        <taxon>Streptomycetaceae</taxon>
        <taxon>Streptomyces</taxon>
    </lineage>
</organism>
<keyword evidence="1 6" id="KW-0032">Aminotransferase</keyword>
<dbReference type="Gene3D" id="3.90.1150.10">
    <property type="entry name" value="Aspartate Aminotransferase, domain 1"/>
    <property type="match status" value="1"/>
</dbReference>
<dbReference type="GO" id="GO:0032259">
    <property type="term" value="P:methylation"/>
    <property type="evidence" value="ECO:0007669"/>
    <property type="project" value="UniProtKB-KW"/>
</dbReference>
<protein>
    <submittedName>
        <fullName evidence="6">Pyridoxal phosphate-dependent aminotransferase</fullName>
    </submittedName>
</protein>
<dbReference type="CDD" id="cd00609">
    <property type="entry name" value="AAT_like"/>
    <property type="match status" value="1"/>
</dbReference>
<dbReference type="Pfam" id="PF00155">
    <property type="entry name" value="Aminotran_1_2"/>
    <property type="match status" value="1"/>
</dbReference>
<evidence type="ECO:0000256" key="2">
    <source>
        <dbReference type="ARBA" id="ARBA00022679"/>
    </source>
</evidence>
<evidence type="ECO:0000256" key="1">
    <source>
        <dbReference type="ARBA" id="ARBA00022576"/>
    </source>
</evidence>
<feature type="domain" description="Aminotransferase class I/classII large" evidence="5">
    <location>
        <begin position="27"/>
        <end position="346"/>
    </location>
</feature>
<proteinExistence type="predicted"/>
<dbReference type="PANTHER" id="PTHR43643">
    <property type="entry name" value="HISTIDINOL-PHOSPHATE AMINOTRANSFERASE 2"/>
    <property type="match status" value="1"/>
</dbReference>
<gene>
    <name evidence="6" type="ORF">GCM10009787_38350</name>
</gene>
<dbReference type="InterPro" id="IPR015424">
    <property type="entry name" value="PyrdxlP-dep_Trfase"/>
</dbReference>
<sequence>MTGEGDNPFPSLEMTERATGLRARERLSTNENEFGPAPDVVRAIGAAARECHRYPDCDHHELRRRLGHALGVPADHVHIGSGIDGLLGVIGRAFLGPGRTAVTSDATYPTFAYFARARGATVHLVPYRNTCVDTEALIRRAHGTGADVVYLADPDNPTGGSLGAPALLDLAGRLPERTLLVVDGAYTEYQPPADRIGAGELTGRRMLWLRTFSKAHALAGLRIGYAVGEPELLAALRRGGEHYVVGRVAEAAALAALDATGHLADTVRRTAEGRAHYGRRLTELGYTVLDGTTNFVTFRCADPETAGAVAKRLAQSGVFVRHLAAPGLTDCLRMSIGPTAQREAVLAELTRTG</sequence>
<evidence type="ECO:0000259" key="5">
    <source>
        <dbReference type="Pfam" id="PF00155"/>
    </source>
</evidence>
<dbReference type="GO" id="GO:0008483">
    <property type="term" value="F:transaminase activity"/>
    <property type="evidence" value="ECO:0007669"/>
    <property type="project" value="UniProtKB-KW"/>
</dbReference>
<name>A0ABP5NE94_9ACTN</name>
<keyword evidence="6" id="KW-0489">Methyltransferase</keyword>
<dbReference type="Proteomes" id="UP001501391">
    <property type="component" value="Unassembled WGS sequence"/>
</dbReference>
<evidence type="ECO:0000313" key="6">
    <source>
        <dbReference type="EMBL" id="GAA2197904.1"/>
    </source>
</evidence>
<dbReference type="SUPFAM" id="SSF53383">
    <property type="entry name" value="PLP-dependent transferases"/>
    <property type="match status" value="1"/>
</dbReference>
<feature type="region of interest" description="Disordered" evidence="4">
    <location>
        <begin position="1"/>
        <end position="35"/>
    </location>
</feature>
<keyword evidence="3" id="KW-0663">Pyridoxal phosphate</keyword>
<dbReference type="PANTHER" id="PTHR43643:SF2">
    <property type="entry name" value="INDUCIBLE LYSINE DECARBOXYLASE"/>
    <property type="match status" value="1"/>
</dbReference>
<dbReference type="InterPro" id="IPR015421">
    <property type="entry name" value="PyrdxlP-dep_Trfase_major"/>
</dbReference>
<dbReference type="InterPro" id="IPR004839">
    <property type="entry name" value="Aminotransferase_I/II_large"/>
</dbReference>
<dbReference type="RefSeq" id="WP_059256091.1">
    <property type="nucleotide sequence ID" value="NZ_BAAAOQ010000012.1"/>
</dbReference>
<evidence type="ECO:0000256" key="4">
    <source>
        <dbReference type="SAM" id="MobiDB-lite"/>
    </source>
</evidence>
<evidence type="ECO:0000256" key="3">
    <source>
        <dbReference type="ARBA" id="ARBA00022898"/>
    </source>
</evidence>
<reference evidence="7" key="1">
    <citation type="journal article" date="2019" name="Int. J. Syst. Evol. Microbiol.">
        <title>The Global Catalogue of Microorganisms (GCM) 10K type strain sequencing project: providing services to taxonomists for standard genome sequencing and annotation.</title>
        <authorList>
            <consortium name="The Broad Institute Genomics Platform"/>
            <consortium name="The Broad Institute Genome Sequencing Center for Infectious Disease"/>
            <person name="Wu L."/>
            <person name="Ma J."/>
        </authorList>
    </citation>
    <scope>NUCLEOTIDE SEQUENCE [LARGE SCALE GENOMIC DNA]</scope>
    <source>
        <strain evidence="7">JCM 14924</strain>
    </source>
</reference>
<dbReference type="GO" id="GO:0008168">
    <property type="term" value="F:methyltransferase activity"/>
    <property type="evidence" value="ECO:0007669"/>
    <property type="project" value="UniProtKB-KW"/>
</dbReference>
<dbReference type="InterPro" id="IPR050106">
    <property type="entry name" value="HistidinolP_aminotransfase"/>
</dbReference>
<comment type="caution">
    <text evidence="6">The sequence shown here is derived from an EMBL/GenBank/DDBJ whole genome shotgun (WGS) entry which is preliminary data.</text>
</comment>
<keyword evidence="2" id="KW-0808">Transferase</keyword>
<dbReference type="EMBL" id="BAAAOQ010000012">
    <property type="protein sequence ID" value="GAA2197904.1"/>
    <property type="molecule type" value="Genomic_DNA"/>
</dbReference>
<evidence type="ECO:0000313" key="7">
    <source>
        <dbReference type="Proteomes" id="UP001501391"/>
    </source>
</evidence>
<accession>A0ABP5NE94</accession>
<dbReference type="InterPro" id="IPR015422">
    <property type="entry name" value="PyrdxlP-dep_Trfase_small"/>
</dbReference>
<keyword evidence="7" id="KW-1185">Reference proteome</keyword>